<feature type="domain" description="ABC transporter" evidence="2">
    <location>
        <begin position="46"/>
        <end position="96"/>
    </location>
</feature>
<keyword evidence="1" id="KW-0813">Transport</keyword>
<dbReference type="SUPFAM" id="SSF52540">
    <property type="entry name" value="P-loop containing nucleoside triphosphate hydrolases"/>
    <property type="match status" value="1"/>
</dbReference>
<dbReference type="GO" id="GO:0005524">
    <property type="term" value="F:ATP binding"/>
    <property type="evidence" value="ECO:0007669"/>
    <property type="project" value="InterPro"/>
</dbReference>
<sequence>MGIPALTAANKIRKGKAIFFLNNVGKRFAIPHYSTFYIADESFHVLHDINLNIEQDEFVGIMGKSGSGKFTLINIIGFLDDQFEERYDFYEHQIHDYMRAQFLKCGRIKLWEII</sequence>
<dbReference type="Pfam" id="PF00005">
    <property type="entry name" value="ABC_tran"/>
    <property type="match status" value="1"/>
</dbReference>
<dbReference type="HOGENOM" id="CLU_2117927_0_0_9"/>
<protein>
    <recommendedName>
        <fullName evidence="2">ABC transporter domain-containing protein</fullName>
    </recommendedName>
</protein>
<dbReference type="Gene3D" id="3.40.50.300">
    <property type="entry name" value="P-loop containing nucleotide triphosphate hydrolases"/>
    <property type="match status" value="1"/>
</dbReference>
<dbReference type="InterPro" id="IPR003439">
    <property type="entry name" value="ABC_transporter-like_ATP-bd"/>
</dbReference>
<reference evidence="3 4" key="1">
    <citation type="submission" date="2011-01" db="EMBL/GenBank/DDBJ databases">
        <authorList>
            <person name="Muzny D."/>
            <person name="Qin X."/>
            <person name="Buhay C."/>
            <person name="Dugan-Rocha S."/>
            <person name="Ding Y."/>
            <person name="Chen G."/>
            <person name="Hawes A."/>
            <person name="Holder M."/>
            <person name="Jhangiani S."/>
            <person name="Johnson A."/>
            <person name="Khan Z."/>
            <person name="Li Z."/>
            <person name="Liu W."/>
            <person name="Liu X."/>
            <person name="Perez L."/>
            <person name="Shen H."/>
            <person name="Wang Q."/>
            <person name="Watt J."/>
            <person name="Xi L."/>
            <person name="Xin Y."/>
            <person name="Zhou J."/>
            <person name="Deng J."/>
            <person name="Jiang H."/>
            <person name="Liu Y."/>
            <person name="Qu J."/>
            <person name="Song X.-Z."/>
            <person name="Zhang L."/>
            <person name="Villasana D."/>
            <person name="Johnson A."/>
            <person name="Liu J."/>
            <person name="Liyanage D."/>
            <person name="Lorensuhewa L."/>
            <person name="Robinson T."/>
            <person name="Song A."/>
            <person name="Song B.-B."/>
            <person name="Dinh H."/>
            <person name="Thornton R."/>
            <person name="Coyle M."/>
            <person name="Francisco L."/>
            <person name="Jackson L."/>
            <person name="Javaid M."/>
            <person name="Korchina V."/>
            <person name="Kovar C."/>
            <person name="Mata R."/>
            <person name="Mathew T."/>
            <person name="Ngo R."/>
            <person name="Nguyen L."/>
            <person name="Nguyen N."/>
            <person name="Okwuonu G."/>
            <person name="Ongeri F."/>
            <person name="Pham C."/>
            <person name="Simmons D."/>
            <person name="Wilczek-Boney K."/>
            <person name="Hale W."/>
            <person name="Jakkamsetti A."/>
            <person name="Pham P."/>
            <person name="Ruth R."/>
            <person name="San Lucas F."/>
            <person name="Warren J."/>
            <person name="Zhang J."/>
            <person name="Zhao Z."/>
            <person name="Zhou C."/>
            <person name="Zhu D."/>
            <person name="Lee S."/>
            <person name="Bess C."/>
            <person name="Blankenburg K."/>
            <person name="Forbes L."/>
            <person name="Fu Q."/>
            <person name="Gubbala S."/>
            <person name="Hirani K."/>
            <person name="Jayaseelan J.C."/>
            <person name="Lara F."/>
            <person name="Munidasa M."/>
            <person name="Palculict T."/>
            <person name="Patil S."/>
            <person name="Pu L.-L."/>
            <person name="Saada N."/>
            <person name="Tang L."/>
            <person name="Weissenberger G."/>
            <person name="Zhu Y."/>
            <person name="Hemphill L."/>
            <person name="Shang Y."/>
            <person name="Youmans B."/>
            <person name="Ayvaz T."/>
            <person name="Ross M."/>
            <person name="Santibanez J."/>
            <person name="Aqrawi P."/>
            <person name="Gross S."/>
            <person name="Joshi V."/>
            <person name="Fowler G."/>
            <person name="Nazareth L."/>
            <person name="Reid J."/>
            <person name="Worley K."/>
            <person name="Petrosino J."/>
            <person name="Highlander S."/>
            <person name="Gibbs R."/>
        </authorList>
    </citation>
    <scope>NUCLEOTIDE SEQUENCE [LARGE SCALE GENOMIC DNA]</scope>
    <source>
        <strain evidence="3 4">ATCC 25644</strain>
    </source>
</reference>
<evidence type="ECO:0000259" key="2">
    <source>
        <dbReference type="Pfam" id="PF00005"/>
    </source>
</evidence>
<dbReference type="PANTHER" id="PTHR42788">
    <property type="entry name" value="TAURINE IMPORT ATP-BINDING PROTEIN-RELATED"/>
    <property type="match status" value="1"/>
</dbReference>
<dbReference type="PANTHER" id="PTHR42788:SF13">
    <property type="entry name" value="ALIPHATIC SULFONATES IMPORT ATP-BINDING PROTEIN SSUB"/>
    <property type="match status" value="1"/>
</dbReference>
<dbReference type="Proteomes" id="UP000004099">
    <property type="component" value="Unassembled WGS sequence"/>
</dbReference>
<evidence type="ECO:0000313" key="3">
    <source>
        <dbReference type="EMBL" id="EFZ35655.1"/>
    </source>
</evidence>
<comment type="caution">
    <text evidence="3">The sequence shown here is derived from an EMBL/GenBank/DDBJ whole genome shotgun (WGS) entry which is preliminary data.</text>
</comment>
<dbReference type="AlphaFoldDB" id="E7FMV8"/>
<dbReference type="InterPro" id="IPR050166">
    <property type="entry name" value="ABC_transporter_ATP-bind"/>
</dbReference>
<organism evidence="3 4">
    <name type="scientific">Ligilactobacillus ruminis ATCC 25644</name>
    <dbReference type="NCBI Taxonomy" id="525362"/>
    <lineage>
        <taxon>Bacteria</taxon>
        <taxon>Bacillati</taxon>
        <taxon>Bacillota</taxon>
        <taxon>Bacilli</taxon>
        <taxon>Lactobacillales</taxon>
        <taxon>Lactobacillaceae</taxon>
        <taxon>Ligilactobacillus</taxon>
    </lineage>
</organism>
<gene>
    <name evidence="3" type="ORF">HMPREF0542_10235</name>
</gene>
<evidence type="ECO:0000313" key="4">
    <source>
        <dbReference type="Proteomes" id="UP000004099"/>
    </source>
</evidence>
<proteinExistence type="predicted"/>
<name>E7FMV8_9LACO</name>
<evidence type="ECO:0000256" key="1">
    <source>
        <dbReference type="ARBA" id="ARBA00022448"/>
    </source>
</evidence>
<dbReference type="InterPro" id="IPR027417">
    <property type="entry name" value="P-loop_NTPase"/>
</dbReference>
<dbReference type="GO" id="GO:0016887">
    <property type="term" value="F:ATP hydrolysis activity"/>
    <property type="evidence" value="ECO:0007669"/>
    <property type="project" value="InterPro"/>
</dbReference>
<dbReference type="EMBL" id="ACGS02000017">
    <property type="protein sequence ID" value="EFZ35655.1"/>
    <property type="molecule type" value="Genomic_DNA"/>
</dbReference>
<accession>E7FMV8</accession>